<dbReference type="Gene3D" id="1.10.510.10">
    <property type="entry name" value="Transferase(Phosphotransferase) domain 1"/>
    <property type="match status" value="1"/>
</dbReference>
<feature type="compositionally biased region" description="Basic and acidic residues" evidence="7">
    <location>
        <begin position="16"/>
        <end position="27"/>
    </location>
</feature>
<dbReference type="PROSITE" id="PS50011">
    <property type="entry name" value="PROTEIN_KINASE_DOM"/>
    <property type="match status" value="1"/>
</dbReference>
<keyword evidence="5 6" id="KW-0067">ATP-binding</keyword>
<dbReference type="SUPFAM" id="SSF56112">
    <property type="entry name" value="Protein kinase-like (PK-like)"/>
    <property type="match status" value="1"/>
</dbReference>
<dbReference type="InterPro" id="IPR008271">
    <property type="entry name" value="Ser/Thr_kinase_AS"/>
</dbReference>
<dbReference type="Gene3D" id="3.30.200.20">
    <property type="entry name" value="Phosphorylase Kinase, domain 1"/>
    <property type="match status" value="1"/>
</dbReference>
<keyword evidence="10" id="KW-1185">Reference proteome</keyword>
<dbReference type="EMBL" id="JAHIBW010000001">
    <property type="protein sequence ID" value="KAG7313056.1"/>
    <property type="molecule type" value="Genomic_DNA"/>
</dbReference>
<dbReference type="PANTHER" id="PTHR24342">
    <property type="entry name" value="SERINE/THREONINE-PROTEIN KINASE 17"/>
    <property type="match status" value="1"/>
</dbReference>
<comment type="caution">
    <text evidence="9">The sequence shown here is derived from an EMBL/GenBank/DDBJ whole genome shotgun (WGS) entry which is preliminary data.</text>
</comment>
<feature type="domain" description="Protein kinase" evidence="8">
    <location>
        <begin position="157"/>
        <end position="411"/>
    </location>
</feature>
<evidence type="ECO:0000256" key="7">
    <source>
        <dbReference type="SAM" id="MobiDB-lite"/>
    </source>
</evidence>
<sequence length="825" mass="93794">MPSFDESSRASSQSDEETRTTVKENKPRSPARMWVGPPIPSKSPVLKFAFKSGNRVDVTMMWESAMGMGMQKGTFWYEIDMCIEGQYRNIRKVDVNYTTLKRLKRGELLKFRYRVSTQTHYGVPSPMCTCIIDYPVIEPTPLDLQVQPMIEFARNYSAEADIVGTGAFGNVIRVTDEHGKHYAAKIMKTSSRKKRDAAQREFDIMRYVNHKSLVELIAAYAEPKKFIIVTELYVGGELFERVASADYITEAACIEYVRQICEGVTFLHYRRIAHLDLKAENIMCVSADGKYIKIIDFGLAHRYSSDTETYRTMYGTRDYAAPEIVNYDKVTYATDMWSIGVITYILLSGLLPFYDDQWTVQSAMITSGEYRYDEDVFETISARAKNFIDNLLVVKQGYRMKAIESLSHRWLAEDPGNREQPLDRAQENLRKYLMIRKWRKAGNVMIAARRFRSNVERRRSSGHSTSSDTDYHATPEPPVSKASVGFEKNVEIVRNFPGGHILEDVSVANLKEYGIHGCTSKMVKLGDVVLVQQRPGIQCDDSSDTDEGSDFESECVTIVDGIRIEDHREIKLERIEPHALRKLAEQSNIPPDISAAAEHKPPERKSSMLHKLHNMPTISVSHIDDDFDKIEEYVEEDIRVRDTYEQHKPRYRPPPSTSGMRVVDSAIQEQDSNGEDTKHKAIIDNSKLVSISERHWQLAAAMVHSFEDDSSDESAADNKADESWIPLPSTSGRIPIPFEDKYTAPLPAKQREPSTFMAKPPPSTLGGKVVDTAIIENESNGEETEVIIDNSRLLSYYDVEPWKSETCPDKDDSEESNGSDRSKEQ</sequence>
<reference evidence="9 10" key="1">
    <citation type="submission" date="2021-06" db="EMBL/GenBank/DDBJ databases">
        <title>A haploid diamondback moth (Plutella xylostella L.) genome assembly resolves 31 chromosomes and identifies a diamide resistance mutation.</title>
        <authorList>
            <person name="Ward C.M."/>
            <person name="Perry K.D."/>
            <person name="Baker G."/>
            <person name="Powis K."/>
            <person name="Heckel D.G."/>
            <person name="Baxter S.W."/>
        </authorList>
    </citation>
    <scope>NUCLEOTIDE SEQUENCE [LARGE SCALE GENOMIC DNA]</scope>
    <source>
        <strain evidence="9 10">LV</strain>
        <tissue evidence="9">Single pupa</tissue>
    </source>
</reference>
<evidence type="ECO:0000256" key="1">
    <source>
        <dbReference type="ARBA" id="ARBA00022527"/>
    </source>
</evidence>
<accession>A0ABQ7R6Y3</accession>
<dbReference type="SMART" id="SM00220">
    <property type="entry name" value="S_TKc"/>
    <property type="match status" value="1"/>
</dbReference>
<feature type="region of interest" description="Disordered" evidence="7">
    <location>
        <begin position="1"/>
        <end position="36"/>
    </location>
</feature>
<evidence type="ECO:0000256" key="5">
    <source>
        <dbReference type="ARBA" id="ARBA00022840"/>
    </source>
</evidence>
<proteinExistence type="predicted"/>
<organism evidence="9 10">
    <name type="scientific">Plutella xylostella</name>
    <name type="common">Diamondback moth</name>
    <name type="synonym">Plutella maculipennis</name>
    <dbReference type="NCBI Taxonomy" id="51655"/>
    <lineage>
        <taxon>Eukaryota</taxon>
        <taxon>Metazoa</taxon>
        <taxon>Ecdysozoa</taxon>
        <taxon>Arthropoda</taxon>
        <taxon>Hexapoda</taxon>
        <taxon>Insecta</taxon>
        <taxon>Pterygota</taxon>
        <taxon>Neoptera</taxon>
        <taxon>Endopterygota</taxon>
        <taxon>Lepidoptera</taxon>
        <taxon>Glossata</taxon>
        <taxon>Ditrysia</taxon>
        <taxon>Yponomeutoidea</taxon>
        <taxon>Plutellidae</taxon>
        <taxon>Plutella</taxon>
    </lineage>
</organism>
<feature type="region of interest" description="Disordered" evidence="7">
    <location>
        <begin position="709"/>
        <end position="738"/>
    </location>
</feature>
<dbReference type="InterPro" id="IPR011009">
    <property type="entry name" value="Kinase-like_dom_sf"/>
</dbReference>
<name>A0ABQ7R6Y3_PLUXY</name>
<evidence type="ECO:0000313" key="10">
    <source>
        <dbReference type="Proteomes" id="UP000823941"/>
    </source>
</evidence>
<keyword evidence="1" id="KW-0723">Serine/threonine-protein kinase</keyword>
<feature type="compositionally biased region" description="Basic and acidic residues" evidence="7">
    <location>
        <begin position="801"/>
        <end position="810"/>
    </location>
</feature>
<evidence type="ECO:0000259" key="8">
    <source>
        <dbReference type="PROSITE" id="PS50011"/>
    </source>
</evidence>
<dbReference type="InterPro" id="IPR017441">
    <property type="entry name" value="Protein_kinase_ATP_BS"/>
</dbReference>
<dbReference type="PROSITE" id="PS00107">
    <property type="entry name" value="PROTEIN_KINASE_ATP"/>
    <property type="match status" value="1"/>
</dbReference>
<evidence type="ECO:0000256" key="2">
    <source>
        <dbReference type="ARBA" id="ARBA00022679"/>
    </source>
</evidence>
<dbReference type="InterPro" id="IPR000719">
    <property type="entry name" value="Prot_kinase_dom"/>
</dbReference>
<gene>
    <name evidence="9" type="ORF">JYU34_000137</name>
</gene>
<feature type="region of interest" description="Disordered" evidence="7">
    <location>
        <begin position="455"/>
        <end position="480"/>
    </location>
</feature>
<feature type="region of interest" description="Disordered" evidence="7">
    <location>
        <begin position="801"/>
        <end position="825"/>
    </location>
</feature>
<feature type="binding site" evidence="6">
    <location>
        <position position="185"/>
    </location>
    <ligand>
        <name>ATP</name>
        <dbReference type="ChEBI" id="CHEBI:30616"/>
    </ligand>
</feature>
<evidence type="ECO:0000256" key="4">
    <source>
        <dbReference type="ARBA" id="ARBA00022777"/>
    </source>
</evidence>
<evidence type="ECO:0000256" key="6">
    <source>
        <dbReference type="PROSITE-ProRule" id="PRU10141"/>
    </source>
</evidence>
<dbReference type="Proteomes" id="UP000823941">
    <property type="component" value="Chromosome 1"/>
</dbReference>
<evidence type="ECO:0000256" key="3">
    <source>
        <dbReference type="ARBA" id="ARBA00022741"/>
    </source>
</evidence>
<protein>
    <recommendedName>
        <fullName evidence="8">Protein kinase domain-containing protein</fullName>
    </recommendedName>
</protein>
<keyword evidence="4" id="KW-0418">Kinase</keyword>
<keyword evidence="3 6" id="KW-0547">Nucleotide-binding</keyword>
<dbReference type="PANTHER" id="PTHR24342:SF20">
    <property type="entry name" value="MYOSIN LIGHT CHAIN KINASE, SMOOTH MUSCLE"/>
    <property type="match status" value="1"/>
</dbReference>
<dbReference type="Pfam" id="PF00069">
    <property type="entry name" value="Pkinase"/>
    <property type="match status" value="1"/>
</dbReference>
<dbReference type="PROSITE" id="PS00108">
    <property type="entry name" value="PROTEIN_KINASE_ST"/>
    <property type="match status" value="1"/>
</dbReference>
<keyword evidence="2" id="KW-0808">Transferase</keyword>
<evidence type="ECO:0000313" key="9">
    <source>
        <dbReference type="EMBL" id="KAG7313056.1"/>
    </source>
</evidence>